<accession>A0A345XLJ7</accession>
<dbReference type="RefSeq" id="WP_208876765.1">
    <property type="nucleotide sequence ID" value="NZ_CP031320.1"/>
</dbReference>
<keyword evidence="2" id="KW-1185">Reference proteome</keyword>
<dbReference type="KEGG" id="sarm:DVA86_07455"/>
<proteinExistence type="predicted"/>
<protein>
    <submittedName>
        <fullName evidence="1">Uncharacterized protein</fullName>
    </submittedName>
</protein>
<dbReference type="Proteomes" id="UP000254425">
    <property type="component" value="Chromosome"/>
</dbReference>
<dbReference type="EMBL" id="CP031320">
    <property type="protein sequence ID" value="AXK32513.1"/>
    <property type="molecule type" value="Genomic_DNA"/>
</dbReference>
<evidence type="ECO:0000313" key="2">
    <source>
        <dbReference type="Proteomes" id="UP000254425"/>
    </source>
</evidence>
<evidence type="ECO:0000313" key="1">
    <source>
        <dbReference type="EMBL" id="AXK32513.1"/>
    </source>
</evidence>
<name>A0A345XLJ7_9ACTN</name>
<dbReference type="AlphaFoldDB" id="A0A345XLJ7"/>
<reference evidence="1 2" key="1">
    <citation type="submission" date="2018-07" db="EMBL/GenBank/DDBJ databases">
        <title>Draft genome of the type strain Streptomyces armeniacus ATCC 15676.</title>
        <authorList>
            <person name="Labana P."/>
            <person name="Gosse J.T."/>
            <person name="Boddy C.N."/>
        </authorList>
    </citation>
    <scope>NUCLEOTIDE SEQUENCE [LARGE SCALE GENOMIC DNA]</scope>
    <source>
        <strain evidence="1 2">ATCC 15676</strain>
    </source>
</reference>
<organism evidence="1 2">
    <name type="scientific">Streptomyces armeniacus</name>
    <dbReference type="NCBI Taxonomy" id="83291"/>
    <lineage>
        <taxon>Bacteria</taxon>
        <taxon>Bacillati</taxon>
        <taxon>Actinomycetota</taxon>
        <taxon>Actinomycetes</taxon>
        <taxon>Kitasatosporales</taxon>
        <taxon>Streptomycetaceae</taxon>
        <taxon>Streptomyces</taxon>
    </lineage>
</organism>
<gene>
    <name evidence="1" type="ORF">DVA86_07455</name>
</gene>
<sequence>MRGSTRPAPGHDDHYLNWLRTAQPHPPEEQAEAVRRAEELMAYVRETWLPEPKMQDGPQTRYFRELDARADQLPPPHLPFFWDNVSYLLHGWFATGAWRRARQAEEKHALPVDADHLIANALLLTGDFGLRGPEQGRHLRWLQEALPPERAHRETARFIEATAARNSLEPPADLVGLVRTATAAAGLGAEENTRLLGVMVRGECAWRAHETLLQDIAEVFAAARPDDEVRLRLLSLFTRTQTKTNGKGLLQVLRKSGAFEAMVSGRLVPEGGCGGWLTGFVDHYSYYWTPNVSLKSQPLPAELYALLPELAGPLKAEGKPVRIHHERGRRGRLDGRLADTCLQLGISVQDPGPGTLLDLPPRRKDDYAHLRADPVLGPRTARVVFRPGGGGLLV</sequence>